<dbReference type="PANTHER" id="PTHR43201">
    <property type="entry name" value="ACYL-COA SYNTHETASE"/>
    <property type="match status" value="1"/>
</dbReference>
<dbReference type="PANTHER" id="PTHR43201:SF5">
    <property type="entry name" value="MEDIUM-CHAIN ACYL-COA LIGASE ACSF2, MITOCHONDRIAL"/>
    <property type="match status" value="1"/>
</dbReference>
<dbReference type="EMBL" id="JAANES010000007">
    <property type="protein sequence ID" value="MBS3021928.1"/>
    <property type="molecule type" value="Genomic_DNA"/>
</dbReference>
<comment type="similarity">
    <text evidence="1">Belongs to the ATP-dependent AMP-binding enzyme family.</text>
</comment>
<dbReference type="Pfam" id="PF00501">
    <property type="entry name" value="AMP-binding"/>
    <property type="match status" value="1"/>
</dbReference>
<comment type="caution">
    <text evidence="5">The sequence shown here is derived from an EMBL/GenBank/DDBJ whole genome shotgun (WGS) entry which is preliminary data.</text>
</comment>
<dbReference type="SUPFAM" id="SSF56801">
    <property type="entry name" value="Acetyl-CoA synthetase-like"/>
    <property type="match status" value="1"/>
</dbReference>
<dbReference type="Gene3D" id="3.40.50.12780">
    <property type="entry name" value="N-terminal domain of ligase-like"/>
    <property type="match status" value="1"/>
</dbReference>
<proteinExistence type="inferred from homology"/>
<evidence type="ECO:0000256" key="2">
    <source>
        <dbReference type="ARBA" id="ARBA00022598"/>
    </source>
</evidence>
<dbReference type="InterPro" id="IPR045851">
    <property type="entry name" value="AMP-bd_C_sf"/>
</dbReference>
<dbReference type="Gene3D" id="3.30.300.30">
    <property type="match status" value="1"/>
</dbReference>
<dbReference type="GO" id="GO:0016874">
    <property type="term" value="F:ligase activity"/>
    <property type="evidence" value="ECO:0007669"/>
    <property type="project" value="UniProtKB-KW"/>
</dbReference>
<dbReference type="RefSeq" id="WP_211459641.1">
    <property type="nucleotide sequence ID" value="NZ_JAANES010000007.1"/>
</dbReference>
<dbReference type="CDD" id="cd04433">
    <property type="entry name" value="AFD_class_I"/>
    <property type="match status" value="1"/>
</dbReference>
<keyword evidence="2 5" id="KW-0436">Ligase</keyword>
<sequence>MILVEQTTIDEYLAKGWWGQSTIGEIFLDTAARQPSLFAVSDAPNRAKLFGKAPQRWSWAELREQVGRMSALLKAQGVLKDDVVVVQMPNCVELHAIYLACAIGGVVVSPVPMQYRAHEIEYVVQSSAARGLITTQRLGRYLPAQELVGMRAQLPTVQWIWSYSDGSGEPLPGGVADLDALLAATTPAGDAQMREHMRQIGLSADDVFTVCWTSGTEARAKGVPRSHNEWLIVGAGVIDAGQMPQGVQMVIPFPFVNMAGISTSLMAWLLTAGGLHHHHPFDLTVFIEQLQDNQTDYTVAAPAVLGMLLKAPELLEGLDLSRLKRIGSGGGPLSPWVMEQFAERYGIEVINYFGSNEGAALSSTPQDVPDRHQRASYFPRVGVPGFGWNAVHSQKLATRLVDVDSGEEIREPGRIGELRFKGPMIFSGYFNSPELTARAFDELGYYRSGDLFEIAGDRQQFYRFAGRCKDIVVRGGMNISCEEVESLLLSHPKVREVAVIGWPDDVVGEKVCAVVAPKDSADPPDLPELVAFLRTEGKVAAFKLPERMEVIGELPRNPVGKVLKRVLREQMQVGVGTASVA</sequence>
<dbReference type="Proteomes" id="UP001647436">
    <property type="component" value="Unassembled WGS sequence"/>
</dbReference>
<evidence type="ECO:0000313" key="5">
    <source>
        <dbReference type="EMBL" id="MBS3021928.1"/>
    </source>
</evidence>
<evidence type="ECO:0000259" key="4">
    <source>
        <dbReference type="Pfam" id="PF13193"/>
    </source>
</evidence>
<evidence type="ECO:0000259" key="3">
    <source>
        <dbReference type="Pfam" id="PF00501"/>
    </source>
</evidence>
<gene>
    <name evidence="5" type="primary">fadK</name>
    <name evidence="5" type="ORF">DJFAAGMI_04706</name>
</gene>
<dbReference type="InterPro" id="IPR000873">
    <property type="entry name" value="AMP-dep_synth/lig_dom"/>
</dbReference>
<organism evidence="5 6">
    <name type="scientific">Comamonas brasiliensis</name>
    <dbReference type="NCBI Taxonomy" id="1812482"/>
    <lineage>
        <taxon>Bacteria</taxon>
        <taxon>Pseudomonadati</taxon>
        <taxon>Pseudomonadota</taxon>
        <taxon>Betaproteobacteria</taxon>
        <taxon>Burkholderiales</taxon>
        <taxon>Comamonadaceae</taxon>
        <taxon>Comamonas</taxon>
    </lineage>
</organism>
<evidence type="ECO:0000313" key="6">
    <source>
        <dbReference type="Proteomes" id="UP001647436"/>
    </source>
</evidence>
<name>A0ABS5LZG5_9BURK</name>
<evidence type="ECO:0000256" key="1">
    <source>
        <dbReference type="ARBA" id="ARBA00006432"/>
    </source>
</evidence>
<accession>A0ABS5LZG5</accession>
<dbReference type="EC" id="6.2.1.-" evidence="5"/>
<dbReference type="InterPro" id="IPR042099">
    <property type="entry name" value="ANL_N_sf"/>
</dbReference>
<keyword evidence="6" id="KW-1185">Reference proteome</keyword>
<protein>
    <submittedName>
        <fullName evidence="5">Medium-chain fatty-acid--CoA ligase</fullName>
        <ecNumber evidence="5">6.2.1.-</ecNumber>
    </submittedName>
</protein>
<reference evidence="5 6" key="1">
    <citation type="submission" date="2020-03" db="EMBL/GenBank/DDBJ databases">
        <title>The role of nitrogen metabolism on polyethylene biodegradation.</title>
        <authorList>
            <person name="Peixoto J."/>
            <person name="Vizzotto C.S."/>
            <person name="Ramos A."/>
            <person name="Alves G."/>
            <person name="Steindorff A."/>
            <person name="Kruger R."/>
        </authorList>
    </citation>
    <scope>NUCLEOTIDE SEQUENCE [LARGE SCALE GENOMIC DNA]</scope>
    <source>
        <strain evidence="5 6">PE63</strain>
    </source>
</reference>
<feature type="domain" description="AMP-binding enzyme C-terminal" evidence="4">
    <location>
        <begin position="483"/>
        <end position="561"/>
    </location>
</feature>
<dbReference type="Pfam" id="PF13193">
    <property type="entry name" value="AMP-binding_C"/>
    <property type="match status" value="1"/>
</dbReference>
<dbReference type="InterPro" id="IPR025110">
    <property type="entry name" value="AMP-bd_C"/>
</dbReference>
<feature type="domain" description="AMP-dependent synthetase/ligase" evidence="3">
    <location>
        <begin position="39"/>
        <end position="430"/>
    </location>
</feature>